<dbReference type="InterPro" id="IPR015925">
    <property type="entry name" value="Ryanodine_IP3_receptor"/>
</dbReference>
<name>A0A6I9XCF7_9SAUR</name>
<feature type="compositionally biased region" description="Polar residues" evidence="1">
    <location>
        <begin position="1"/>
        <end position="10"/>
    </location>
</feature>
<dbReference type="PANTHER" id="PTHR45816">
    <property type="entry name" value="MIR DOMAIN-CONTAINING PROTEIN"/>
    <property type="match status" value="1"/>
</dbReference>
<feature type="region of interest" description="Disordered" evidence="1">
    <location>
        <begin position="1"/>
        <end position="24"/>
    </location>
</feature>
<evidence type="ECO:0000313" key="2">
    <source>
        <dbReference type="Proteomes" id="UP000504617"/>
    </source>
</evidence>
<dbReference type="KEGG" id="tsr:106542145"/>
<dbReference type="PANTHER" id="PTHR45816:SF3">
    <property type="entry name" value="INOSITOL 1,4,5-TRISPHOSPHATE RECEPTOR"/>
    <property type="match status" value="1"/>
</dbReference>
<evidence type="ECO:0000256" key="1">
    <source>
        <dbReference type="SAM" id="MobiDB-lite"/>
    </source>
</evidence>
<dbReference type="GO" id="GO:0006816">
    <property type="term" value="P:calcium ion transport"/>
    <property type="evidence" value="ECO:0007669"/>
    <property type="project" value="InterPro"/>
</dbReference>
<dbReference type="Proteomes" id="UP000504617">
    <property type="component" value="Unplaced"/>
</dbReference>
<dbReference type="GeneID" id="106542145"/>
<dbReference type="RefSeq" id="XP_013913269.1">
    <property type="nucleotide sequence ID" value="XM_014057794.1"/>
</dbReference>
<dbReference type="OrthoDB" id="300855at2759"/>
<protein>
    <submittedName>
        <fullName evidence="3">Inositol 1,4,5-trisphosphate receptor type 2-like</fullName>
    </submittedName>
</protein>
<sequence>MKNAYNQGLDSDQEENGDDNISPKDVGHNIYILAHQLSRHNKVLQHILKPGADPEEGDEALKHYANHTAQIEVKTSSLS</sequence>
<gene>
    <name evidence="3" type="primary">LOC106542145</name>
</gene>
<organism evidence="2 3">
    <name type="scientific">Thamnophis sirtalis</name>
    <dbReference type="NCBI Taxonomy" id="35019"/>
    <lineage>
        <taxon>Eukaryota</taxon>
        <taxon>Metazoa</taxon>
        <taxon>Chordata</taxon>
        <taxon>Craniata</taxon>
        <taxon>Vertebrata</taxon>
        <taxon>Euteleostomi</taxon>
        <taxon>Lepidosauria</taxon>
        <taxon>Squamata</taxon>
        <taxon>Bifurcata</taxon>
        <taxon>Unidentata</taxon>
        <taxon>Episquamata</taxon>
        <taxon>Toxicofera</taxon>
        <taxon>Serpentes</taxon>
        <taxon>Colubroidea</taxon>
        <taxon>Colubridae</taxon>
        <taxon>Natricinae</taxon>
        <taxon>Thamnophis</taxon>
    </lineage>
</organism>
<dbReference type="AlphaFoldDB" id="A0A6I9XCF7"/>
<evidence type="ECO:0000313" key="3">
    <source>
        <dbReference type="RefSeq" id="XP_013913269.1"/>
    </source>
</evidence>
<keyword evidence="2" id="KW-1185">Reference proteome</keyword>
<accession>A0A6I9XCF7</accession>
<proteinExistence type="predicted"/>
<reference evidence="3" key="1">
    <citation type="submission" date="2025-08" db="UniProtKB">
        <authorList>
            <consortium name="RefSeq"/>
        </authorList>
    </citation>
    <scope>IDENTIFICATION</scope>
    <source>
        <tissue evidence="3">Skeletal muscle</tissue>
    </source>
</reference>